<reference evidence="2" key="1">
    <citation type="submission" date="2020-02" db="EMBL/GenBank/DDBJ databases">
        <authorList>
            <person name="Meier V. D."/>
        </authorList>
    </citation>
    <scope>NUCLEOTIDE SEQUENCE</scope>
    <source>
        <strain evidence="2">AVDCRST_MAG32</strain>
    </source>
</reference>
<proteinExistence type="predicted"/>
<gene>
    <name evidence="2" type="ORF">AVDCRST_MAG32-1712</name>
</gene>
<keyword evidence="1" id="KW-0472">Membrane</keyword>
<protein>
    <submittedName>
        <fullName evidence="2">Uncharacterized protein</fullName>
    </submittedName>
</protein>
<dbReference type="AlphaFoldDB" id="A0A6J4NCY2"/>
<name>A0A6J4NCY2_9ACTN</name>
<sequence length="195" mass="21088">MVTIAPAGPKGDVEPPRSRRPLLRRVLAGLLAGGITATSAWAWNWRIHPDVFPSHGNTMAMPLPSGEDTAMIGVTDMDNDPEGGETVTIHAATPRVVKNTADATFEFYVCTLPDNGMAVLALHGRRFAKNCLEPVRLSDGTRLDTSRSARQQLVMMIDFHKPGVVTTRGVDLTYSHGYQRGTQAVGTHLRVVSSS</sequence>
<dbReference type="EMBL" id="CADCUM010000075">
    <property type="protein sequence ID" value="CAA9381739.1"/>
    <property type="molecule type" value="Genomic_DNA"/>
</dbReference>
<feature type="transmembrane region" description="Helical" evidence="1">
    <location>
        <begin position="26"/>
        <end position="45"/>
    </location>
</feature>
<organism evidence="2">
    <name type="scientific">uncultured Nocardioides sp</name>
    <dbReference type="NCBI Taxonomy" id="198441"/>
    <lineage>
        <taxon>Bacteria</taxon>
        <taxon>Bacillati</taxon>
        <taxon>Actinomycetota</taxon>
        <taxon>Actinomycetes</taxon>
        <taxon>Propionibacteriales</taxon>
        <taxon>Nocardioidaceae</taxon>
        <taxon>Nocardioides</taxon>
        <taxon>environmental samples</taxon>
    </lineage>
</organism>
<keyword evidence="1" id="KW-1133">Transmembrane helix</keyword>
<accession>A0A6J4NCY2</accession>
<keyword evidence="1" id="KW-0812">Transmembrane</keyword>
<evidence type="ECO:0000313" key="2">
    <source>
        <dbReference type="EMBL" id="CAA9381739.1"/>
    </source>
</evidence>
<evidence type="ECO:0000256" key="1">
    <source>
        <dbReference type="SAM" id="Phobius"/>
    </source>
</evidence>